<dbReference type="Proteomes" id="UP000294558">
    <property type="component" value="Unassembled WGS sequence"/>
</dbReference>
<dbReference type="SMART" id="SM00344">
    <property type="entry name" value="HTH_ASNC"/>
    <property type="match status" value="1"/>
</dbReference>
<dbReference type="PANTHER" id="PTHR30154:SF34">
    <property type="entry name" value="TRANSCRIPTIONAL REGULATOR AZLB"/>
    <property type="match status" value="1"/>
</dbReference>
<accession>A0A4R7HZT7</accession>
<dbReference type="OrthoDB" id="5243753at2"/>
<dbReference type="PROSITE" id="PS50956">
    <property type="entry name" value="HTH_ASNC_2"/>
    <property type="match status" value="1"/>
</dbReference>
<dbReference type="RefSeq" id="WP_133869116.1">
    <property type="nucleotide sequence ID" value="NZ_SOAU01000001.1"/>
</dbReference>
<evidence type="ECO:0000256" key="1">
    <source>
        <dbReference type="ARBA" id="ARBA00023015"/>
    </source>
</evidence>
<reference evidence="5 6" key="1">
    <citation type="submission" date="2019-03" db="EMBL/GenBank/DDBJ databases">
        <title>Sequencing the genomes of 1000 actinobacteria strains.</title>
        <authorList>
            <person name="Klenk H.-P."/>
        </authorList>
    </citation>
    <scope>NUCLEOTIDE SEQUENCE [LARGE SCALE GENOMIC DNA]</scope>
    <source>
        <strain evidence="5 6">DSM 18936</strain>
    </source>
</reference>
<dbReference type="PANTHER" id="PTHR30154">
    <property type="entry name" value="LEUCINE-RESPONSIVE REGULATORY PROTEIN"/>
    <property type="match status" value="1"/>
</dbReference>
<dbReference type="EMBL" id="SOAU01000001">
    <property type="protein sequence ID" value="TDT16777.1"/>
    <property type="molecule type" value="Genomic_DNA"/>
</dbReference>
<evidence type="ECO:0000256" key="2">
    <source>
        <dbReference type="ARBA" id="ARBA00023125"/>
    </source>
</evidence>
<dbReference type="GO" id="GO:0005829">
    <property type="term" value="C:cytosol"/>
    <property type="evidence" value="ECO:0007669"/>
    <property type="project" value="TreeGrafter"/>
</dbReference>
<dbReference type="GO" id="GO:0043565">
    <property type="term" value="F:sequence-specific DNA binding"/>
    <property type="evidence" value="ECO:0007669"/>
    <property type="project" value="InterPro"/>
</dbReference>
<evidence type="ECO:0000313" key="6">
    <source>
        <dbReference type="Proteomes" id="UP000294558"/>
    </source>
</evidence>
<keyword evidence="1" id="KW-0805">Transcription regulation</keyword>
<dbReference type="SUPFAM" id="SSF46785">
    <property type="entry name" value="Winged helix' DNA-binding domain"/>
    <property type="match status" value="1"/>
</dbReference>
<dbReference type="Gene3D" id="1.10.10.10">
    <property type="entry name" value="Winged helix-like DNA-binding domain superfamily/Winged helix DNA-binding domain"/>
    <property type="match status" value="1"/>
</dbReference>
<dbReference type="SUPFAM" id="SSF54909">
    <property type="entry name" value="Dimeric alpha+beta barrel"/>
    <property type="match status" value="1"/>
</dbReference>
<dbReference type="InterPro" id="IPR019888">
    <property type="entry name" value="Tscrpt_reg_AsnC-like"/>
</dbReference>
<name>A0A4R7HZT7_9ACTN</name>
<dbReference type="AlphaFoldDB" id="A0A4R7HZT7"/>
<protein>
    <submittedName>
        <fullName evidence="5">AsnC family transcriptional regulator</fullName>
    </submittedName>
</protein>
<feature type="domain" description="HTH asnC-type" evidence="4">
    <location>
        <begin position="8"/>
        <end position="69"/>
    </location>
</feature>
<keyword evidence="2" id="KW-0238">DNA-binding</keyword>
<dbReference type="InterPro" id="IPR011008">
    <property type="entry name" value="Dimeric_a/b-barrel"/>
</dbReference>
<dbReference type="GO" id="GO:0043200">
    <property type="term" value="P:response to amino acid"/>
    <property type="evidence" value="ECO:0007669"/>
    <property type="project" value="TreeGrafter"/>
</dbReference>
<dbReference type="Pfam" id="PF01037">
    <property type="entry name" value="AsnC_trans_reg"/>
    <property type="match status" value="1"/>
</dbReference>
<gene>
    <name evidence="5" type="ORF">BDK89_2375</name>
</gene>
<evidence type="ECO:0000313" key="5">
    <source>
        <dbReference type="EMBL" id="TDT16777.1"/>
    </source>
</evidence>
<dbReference type="InterPro" id="IPR036390">
    <property type="entry name" value="WH_DNA-bd_sf"/>
</dbReference>
<dbReference type="Gene3D" id="3.30.70.920">
    <property type="match status" value="1"/>
</dbReference>
<keyword evidence="6" id="KW-1185">Reference proteome</keyword>
<dbReference type="InterPro" id="IPR036388">
    <property type="entry name" value="WH-like_DNA-bd_sf"/>
</dbReference>
<dbReference type="InterPro" id="IPR019887">
    <property type="entry name" value="Tscrpt_reg_AsnC/Lrp_C"/>
</dbReference>
<comment type="caution">
    <text evidence="5">The sequence shown here is derived from an EMBL/GenBank/DDBJ whole genome shotgun (WGS) entry which is preliminary data.</text>
</comment>
<dbReference type="Pfam" id="PF13412">
    <property type="entry name" value="HTH_24"/>
    <property type="match status" value="1"/>
</dbReference>
<dbReference type="InterPro" id="IPR000485">
    <property type="entry name" value="AsnC-type_HTH_dom"/>
</dbReference>
<proteinExistence type="predicted"/>
<sequence>MAAESSALDQIDLRILRELERGARISWRELGEAVHLSPTSAADRVRRLERDGVIEGYTVRVDPDALGRTVQAVVDVKLGPGDVEEFEARLAQRDEVTFAAYVTGTADYSINVACHGADGLDTFVRWLRSEAGVASTETKLLLRVVRP</sequence>
<evidence type="ECO:0000259" key="4">
    <source>
        <dbReference type="PROSITE" id="PS50956"/>
    </source>
</evidence>
<organism evidence="5 6">
    <name type="scientific">Ilumatobacter fluminis</name>
    <dbReference type="NCBI Taxonomy" id="467091"/>
    <lineage>
        <taxon>Bacteria</taxon>
        <taxon>Bacillati</taxon>
        <taxon>Actinomycetota</taxon>
        <taxon>Acidimicrobiia</taxon>
        <taxon>Acidimicrobiales</taxon>
        <taxon>Ilumatobacteraceae</taxon>
        <taxon>Ilumatobacter</taxon>
    </lineage>
</organism>
<evidence type="ECO:0000256" key="3">
    <source>
        <dbReference type="ARBA" id="ARBA00023163"/>
    </source>
</evidence>
<dbReference type="PRINTS" id="PR00033">
    <property type="entry name" value="HTHASNC"/>
</dbReference>
<keyword evidence="3" id="KW-0804">Transcription</keyword>